<dbReference type="GO" id="GO:0005634">
    <property type="term" value="C:nucleus"/>
    <property type="evidence" value="ECO:0007669"/>
    <property type="project" value="UniProtKB-SubCell"/>
</dbReference>
<dbReference type="AlphaFoldDB" id="A0A7J7IFG2"/>
<dbReference type="Pfam" id="PF06203">
    <property type="entry name" value="CCT"/>
    <property type="match status" value="1"/>
</dbReference>
<dbReference type="Proteomes" id="UP000530660">
    <property type="component" value="Unassembled WGS sequence"/>
</dbReference>
<feature type="region of interest" description="Disordered" evidence="3">
    <location>
        <begin position="1"/>
        <end position="42"/>
    </location>
</feature>
<dbReference type="OrthoDB" id="153872at2759"/>
<comment type="subcellular location">
    <subcellularLocation>
        <location evidence="1">Nucleus</location>
    </subcellularLocation>
</comment>
<feature type="region of interest" description="Disordered" evidence="3">
    <location>
        <begin position="374"/>
        <end position="438"/>
    </location>
</feature>
<evidence type="ECO:0000313" key="6">
    <source>
        <dbReference type="Proteomes" id="UP000530660"/>
    </source>
</evidence>
<feature type="compositionally biased region" description="Basic and acidic residues" evidence="3">
    <location>
        <begin position="314"/>
        <end position="328"/>
    </location>
</feature>
<name>A0A7J7IFG2_9RHOD</name>
<evidence type="ECO:0000256" key="2">
    <source>
        <dbReference type="ARBA" id="ARBA00023242"/>
    </source>
</evidence>
<evidence type="ECO:0000256" key="1">
    <source>
        <dbReference type="ARBA" id="ARBA00004123"/>
    </source>
</evidence>
<proteinExistence type="predicted"/>
<dbReference type="EMBL" id="VWRR01000015">
    <property type="protein sequence ID" value="KAF6001257.1"/>
    <property type="molecule type" value="Genomic_DNA"/>
</dbReference>
<reference evidence="5 6" key="1">
    <citation type="journal article" date="2020" name="J. Phycol.">
        <title>Comparative genome analysis reveals Cyanidiococcus gen. nov., a new extremophilic red algal genus sister to Cyanidioschyzon (Cyanidioschyzonaceae, Rhodophyta).</title>
        <authorList>
            <person name="Liu S.-L."/>
            <person name="Chiang Y.-R."/>
            <person name="Yoon H.S."/>
            <person name="Fu H.-Y."/>
        </authorList>
    </citation>
    <scope>NUCLEOTIDE SEQUENCE [LARGE SCALE GENOMIC DNA]</scope>
    <source>
        <strain evidence="5 6">THAL066</strain>
    </source>
</reference>
<keyword evidence="2" id="KW-0539">Nucleus</keyword>
<evidence type="ECO:0000259" key="4">
    <source>
        <dbReference type="PROSITE" id="PS51017"/>
    </source>
</evidence>
<protein>
    <recommendedName>
        <fullName evidence="4">CCT domain-containing protein</fullName>
    </recommendedName>
</protein>
<feature type="region of interest" description="Disordered" evidence="3">
    <location>
        <begin position="284"/>
        <end position="336"/>
    </location>
</feature>
<comment type="caution">
    <text evidence="5">The sequence shown here is derived from an EMBL/GenBank/DDBJ whole genome shotgun (WGS) entry which is preliminary data.</text>
</comment>
<sequence length="677" mass="72919">MMRPPDSYSGCCTGNQDHAGREPPPSDPDPKIVPERGLGAKLTPESHRVFARSMSQARTSAPAGYWRGMPAQMYASMSPVLSHPQCCHWAPGYGPPVLPSYRGMAGPTPVTGTGGASAIAAAATAAAAGAAAVSAEMPFGVSTGRGGDRADARSVQPPTREALYQQEMYYRSAQMLGITAQQASGVGREIDWHSWASGEASNGTDNSLCGNAQSHSDYRYPGFYVPYFFQTPVPWSLGPNSRMQQPTRMYASSFNNSAIPDVFQKNQCSLREKDPDRDMLQQFSTTSVRASDLTKSVHDETADPQRTENLGTSGHDEQHFCSENDESKPSLPWNGVQSVSDGNLSLVSTEALSNSKQIALLPMAACGFHLGSHGTGNQTPHESSACWERMSRTSSGASARAMPSDAASQNGLDRASSGDDETAALSGMEQRPQTCNDQPWTGVCATGKSNDPARLVDTGAYQLNCIDDASIAPALGASPYSTAAVASAMFRTTPLVTRDQHGIWHSSEIANKGFAPNCFPCATLPLGWASMTQLGTVECFPSSFAIPDRNNGSKSSEPSPRTATGCISRELCSATRDCSLGGFIPIYPHSGKQLSQTGSGWEKERYRRERVQRFLEKRRHRVAHPGVIRYDVRKRLADARPRIRGRFARPDMMAPDRTSTSSKNTVQAQRHSSTDEV</sequence>
<gene>
    <name evidence="5" type="ORF">F1559_001953</name>
</gene>
<feature type="region of interest" description="Disordered" evidence="3">
    <location>
        <begin position="648"/>
        <end position="677"/>
    </location>
</feature>
<evidence type="ECO:0000256" key="3">
    <source>
        <dbReference type="SAM" id="MobiDB-lite"/>
    </source>
</evidence>
<evidence type="ECO:0000313" key="5">
    <source>
        <dbReference type="EMBL" id="KAF6001257.1"/>
    </source>
</evidence>
<organism evidence="5 6">
    <name type="scientific">Cyanidiococcus yangmingshanensis</name>
    <dbReference type="NCBI Taxonomy" id="2690220"/>
    <lineage>
        <taxon>Eukaryota</taxon>
        <taxon>Rhodophyta</taxon>
        <taxon>Bangiophyceae</taxon>
        <taxon>Cyanidiales</taxon>
        <taxon>Cyanidiaceae</taxon>
        <taxon>Cyanidiococcus</taxon>
    </lineage>
</organism>
<feature type="compositionally biased region" description="Polar residues" evidence="3">
    <location>
        <begin position="657"/>
        <end position="671"/>
    </location>
</feature>
<accession>A0A7J7IFG2</accession>
<keyword evidence="6" id="KW-1185">Reference proteome</keyword>
<dbReference type="InterPro" id="IPR010402">
    <property type="entry name" value="CCT_domain"/>
</dbReference>
<feature type="domain" description="CCT" evidence="4">
    <location>
        <begin position="607"/>
        <end position="650"/>
    </location>
</feature>
<feature type="compositionally biased region" description="Basic and acidic residues" evidence="3">
    <location>
        <begin position="295"/>
        <end position="306"/>
    </location>
</feature>
<dbReference type="PROSITE" id="PS51017">
    <property type="entry name" value="CCT"/>
    <property type="match status" value="1"/>
</dbReference>